<dbReference type="AlphaFoldDB" id="A0AAD5SH17"/>
<dbReference type="PANTHER" id="PTHR46267">
    <property type="entry name" value="SINGLE MYB HISTONE 4"/>
    <property type="match status" value="1"/>
</dbReference>
<evidence type="ECO:0000313" key="5">
    <source>
        <dbReference type="EMBL" id="KAJ3055208.1"/>
    </source>
</evidence>
<feature type="compositionally biased region" description="Acidic residues" evidence="4">
    <location>
        <begin position="25"/>
        <end position="57"/>
    </location>
</feature>
<keyword evidence="6" id="KW-1185">Reference proteome</keyword>
<dbReference type="GO" id="GO:0003691">
    <property type="term" value="F:double-stranded telomeric DNA binding"/>
    <property type="evidence" value="ECO:0007669"/>
    <property type="project" value="InterPro"/>
</dbReference>
<proteinExistence type="predicted"/>
<feature type="compositionally biased region" description="Basic and acidic residues" evidence="4">
    <location>
        <begin position="15"/>
        <end position="24"/>
    </location>
</feature>
<gene>
    <name evidence="5" type="ORF">HK097_011209</name>
</gene>
<evidence type="ECO:0000256" key="3">
    <source>
        <dbReference type="ARBA" id="ARBA00023242"/>
    </source>
</evidence>
<feature type="compositionally biased region" description="Acidic residues" evidence="4">
    <location>
        <begin position="90"/>
        <end position="104"/>
    </location>
</feature>
<evidence type="ECO:0000313" key="6">
    <source>
        <dbReference type="Proteomes" id="UP001212841"/>
    </source>
</evidence>
<dbReference type="SUPFAM" id="SSF46689">
    <property type="entry name" value="Homeodomain-like"/>
    <property type="match status" value="1"/>
</dbReference>
<comment type="caution">
    <text evidence="5">The sequence shown here is derived from an EMBL/GenBank/DDBJ whole genome shotgun (WGS) entry which is preliminary data.</text>
</comment>
<evidence type="ECO:0000256" key="1">
    <source>
        <dbReference type="ARBA" id="ARBA00004123"/>
    </source>
</evidence>
<dbReference type="GO" id="GO:0005634">
    <property type="term" value="C:nucleus"/>
    <property type="evidence" value="ECO:0007669"/>
    <property type="project" value="UniProtKB-SubCell"/>
</dbReference>
<dbReference type="InterPro" id="IPR044597">
    <property type="entry name" value="SMH1-6"/>
</dbReference>
<dbReference type="InterPro" id="IPR009057">
    <property type="entry name" value="Homeodomain-like_sf"/>
</dbReference>
<dbReference type="CDD" id="cd11660">
    <property type="entry name" value="SANT_TRF"/>
    <property type="match status" value="1"/>
</dbReference>
<reference evidence="5" key="1">
    <citation type="submission" date="2020-05" db="EMBL/GenBank/DDBJ databases">
        <title>Phylogenomic resolution of chytrid fungi.</title>
        <authorList>
            <person name="Stajich J.E."/>
            <person name="Amses K."/>
            <person name="Simmons R."/>
            <person name="Seto K."/>
            <person name="Myers J."/>
            <person name="Bonds A."/>
            <person name="Quandt C.A."/>
            <person name="Barry K."/>
            <person name="Liu P."/>
            <person name="Grigoriev I."/>
            <person name="Longcore J.E."/>
            <person name="James T.Y."/>
        </authorList>
    </citation>
    <scope>NUCLEOTIDE SEQUENCE</scope>
    <source>
        <strain evidence="5">JEL0318</strain>
    </source>
</reference>
<feature type="region of interest" description="Disordered" evidence="4">
    <location>
        <begin position="472"/>
        <end position="492"/>
    </location>
</feature>
<dbReference type="PANTHER" id="PTHR46267:SF15">
    <property type="entry name" value="WINGED HELIX-TURN-HELIX TRANSCRIPTION REPRESSOR DNA-BINDING PROTEIN-RELATED"/>
    <property type="match status" value="1"/>
</dbReference>
<feature type="region of interest" description="Disordered" evidence="4">
    <location>
        <begin position="524"/>
        <end position="590"/>
    </location>
</feature>
<evidence type="ECO:0000256" key="2">
    <source>
        <dbReference type="ARBA" id="ARBA00023125"/>
    </source>
</evidence>
<protein>
    <recommendedName>
        <fullName evidence="7">Myb-like domain-containing protein</fullName>
    </recommendedName>
</protein>
<evidence type="ECO:0008006" key="7">
    <source>
        <dbReference type="Google" id="ProtNLM"/>
    </source>
</evidence>
<evidence type="ECO:0000256" key="4">
    <source>
        <dbReference type="SAM" id="MobiDB-lite"/>
    </source>
</evidence>
<dbReference type="Proteomes" id="UP001212841">
    <property type="component" value="Unassembled WGS sequence"/>
</dbReference>
<name>A0AAD5SH17_9FUNG</name>
<dbReference type="EMBL" id="JADGJD010000090">
    <property type="protein sequence ID" value="KAJ3055208.1"/>
    <property type="molecule type" value="Genomic_DNA"/>
</dbReference>
<organism evidence="5 6">
    <name type="scientific">Rhizophlyctis rosea</name>
    <dbReference type="NCBI Taxonomy" id="64517"/>
    <lineage>
        <taxon>Eukaryota</taxon>
        <taxon>Fungi</taxon>
        <taxon>Fungi incertae sedis</taxon>
        <taxon>Chytridiomycota</taxon>
        <taxon>Chytridiomycota incertae sedis</taxon>
        <taxon>Chytridiomycetes</taxon>
        <taxon>Rhizophlyctidales</taxon>
        <taxon>Rhizophlyctidaceae</taxon>
        <taxon>Rhizophlyctis</taxon>
    </lineage>
</organism>
<feature type="region of interest" description="Disordered" evidence="4">
    <location>
        <begin position="1"/>
        <end position="105"/>
    </location>
</feature>
<accession>A0AAD5SH17</accession>
<keyword evidence="3" id="KW-0539">Nucleus</keyword>
<sequence length="790" mass="88903">MVKTRAQLRVEQYFEDQHDPKPDSDTEDEYASNEDADNEQSDTEDANDTSNNDDTDVNDTVPTQIIPDTIPQTQPLAPSDLAAVVPSSVADDDEDNDDEQDLPDAEFGNRLVAAYFSPYRLDQLNARCAHLLELIKRFSEIERGDHHNLDNEIIMTESDRQPDETESQYYTRIAWEHLCRVAWETFQDPAFSSICVLERPRKVPRLVYQRVRMAMVWGFVHVLESTVVSKRNNLEGRVANYEIRLETIQDILEHFETSLLDREDYDTKAFVDVYMRVKEEWFITMLYFIYHDAAHAGQPFDFPEGFTALRSALFVRIPISPINERWLQKDYDDLWFKYKRLLDNMKAATEQSTPPVSITVDAMQFYFMAKQLRLLMQGVVNRFVIAFPLDGDGPLDDFPLDRDGPLEEPEEEHEHCDDPEWCADEVAVDAAGGEGSGGNDVVSDSESEDGIEALYQASLEIDRWNAAAVASRPAMDDEVTESEENGNVSPEPVVRNLTSAMLQASENPDPLPAILESEIVRAIPPSAPAPSTPTSRREASDNFVPSSSPEWPVSGMSPTLTPIPYSRVMNPRDADLGVSPTLTPSPYSRAVSPLRDMADRMADFDTGAEWDDEGMGLVELPAAGDVVGPGGLEAEDDFFGGATGWQPGTQEVAERSRRIADVRKKTQQKRRALAAVEEELERSPVKRRRTGNKENIACVKTEGLDSRASSVISESSSFAGRKPWSKQEVQALEQGLMKYVANYGVWSKILKDEDFGPILAGRTNLQLKDKARNERMRRQRGNEELGVWDV</sequence>
<keyword evidence="2" id="KW-0238">DNA-binding</keyword>
<dbReference type="Gene3D" id="1.10.10.60">
    <property type="entry name" value="Homeodomain-like"/>
    <property type="match status" value="1"/>
</dbReference>
<comment type="subcellular location">
    <subcellularLocation>
        <location evidence="1">Nucleus</location>
    </subcellularLocation>
</comment>